<feature type="domain" description="BZIP" evidence="1">
    <location>
        <begin position="185"/>
        <end position="198"/>
    </location>
</feature>
<protein>
    <recommendedName>
        <fullName evidence="1">BZIP domain-containing protein</fullName>
    </recommendedName>
</protein>
<comment type="caution">
    <text evidence="2">The sequence shown here is derived from an EMBL/GenBank/DDBJ whole genome shotgun (WGS) entry which is preliminary data.</text>
</comment>
<dbReference type="GO" id="GO:0003700">
    <property type="term" value="F:DNA-binding transcription factor activity"/>
    <property type="evidence" value="ECO:0007669"/>
    <property type="project" value="InterPro"/>
</dbReference>
<dbReference type="Proteomes" id="UP000813385">
    <property type="component" value="Unassembled WGS sequence"/>
</dbReference>
<evidence type="ECO:0000259" key="1">
    <source>
        <dbReference type="PROSITE" id="PS00036"/>
    </source>
</evidence>
<reference evidence="2" key="1">
    <citation type="journal article" date="2021" name="Nat. Commun.">
        <title>Genetic determinants of endophytism in the Arabidopsis root mycobiome.</title>
        <authorList>
            <person name="Mesny F."/>
            <person name="Miyauchi S."/>
            <person name="Thiergart T."/>
            <person name="Pickel B."/>
            <person name="Atanasova L."/>
            <person name="Karlsson M."/>
            <person name="Huettel B."/>
            <person name="Barry K.W."/>
            <person name="Haridas S."/>
            <person name="Chen C."/>
            <person name="Bauer D."/>
            <person name="Andreopoulos W."/>
            <person name="Pangilinan J."/>
            <person name="LaButti K."/>
            <person name="Riley R."/>
            <person name="Lipzen A."/>
            <person name="Clum A."/>
            <person name="Drula E."/>
            <person name="Henrissat B."/>
            <person name="Kohler A."/>
            <person name="Grigoriev I.V."/>
            <person name="Martin F.M."/>
            <person name="Hacquard S."/>
        </authorList>
    </citation>
    <scope>NUCLEOTIDE SEQUENCE</scope>
    <source>
        <strain evidence="2">MPI-CAGE-AT-0016</strain>
    </source>
</reference>
<accession>A0A8K0T7M5</accession>
<dbReference type="AlphaFoldDB" id="A0A8K0T7M5"/>
<dbReference type="PROSITE" id="PS00036">
    <property type="entry name" value="BZIP_BASIC"/>
    <property type="match status" value="1"/>
</dbReference>
<gene>
    <name evidence="2" type="ORF">B0T11DRAFT_356559</name>
</gene>
<keyword evidence="3" id="KW-1185">Reference proteome</keyword>
<dbReference type="OrthoDB" id="10457195at2759"/>
<evidence type="ECO:0000313" key="2">
    <source>
        <dbReference type="EMBL" id="KAH7353443.1"/>
    </source>
</evidence>
<name>A0A8K0T7M5_9PEZI</name>
<organism evidence="2 3">
    <name type="scientific">Plectosphaerella cucumerina</name>
    <dbReference type="NCBI Taxonomy" id="40658"/>
    <lineage>
        <taxon>Eukaryota</taxon>
        <taxon>Fungi</taxon>
        <taxon>Dikarya</taxon>
        <taxon>Ascomycota</taxon>
        <taxon>Pezizomycotina</taxon>
        <taxon>Sordariomycetes</taxon>
        <taxon>Hypocreomycetidae</taxon>
        <taxon>Glomerellales</taxon>
        <taxon>Plectosphaerellaceae</taxon>
        <taxon>Plectosphaerella</taxon>
    </lineage>
</organism>
<proteinExistence type="predicted"/>
<sequence>MNPVKTEDTYVQFQGTQYPMNYEAPPQPSLPISFQGAQYPVNYEAPPEPALPIPPAPPIPPGPTIQPYLRAILVEGTIPGTVCPIAPSYHLEPGVSMILEQNKEYSYLPVEVPKQKGKKPSADQEKQTQLCKRQAPVLAELSSFSQDNTDIGEDVPIRPDMTPEERQHAEALNNENASRRMEILRHRNNISARRGRERRANRAKLLAEGRAQALAERNYWKARAYGLGADALEWLAMPDAEKEDFVADFRVDLETLLGKQPPAGAE</sequence>
<evidence type="ECO:0000313" key="3">
    <source>
        <dbReference type="Proteomes" id="UP000813385"/>
    </source>
</evidence>
<dbReference type="InterPro" id="IPR004827">
    <property type="entry name" value="bZIP"/>
</dbReference>
<dbReference type="EMBL" id="JAGPXD010000005">
    <property type="protein sequence ID" value="KAH7353443.1"/>
    <property type="molecule type" value="Genomic_DNA"/>
</dbReference>